<dbReference type="InterPro" id="IPR022566">
    <property type="entry name" value="DUF2613"/>
</dbReference>
<dbReference type="Gene3D" id="1.10.10.1320">
    <property type="entry name" value="Anti-sigma factor, zinc-finger domain"/>
    <property type="match status" value="1"/>
</dbReference>
<dbReference type="Proteomes" id="UP001596455">
    <property type="component" value="Unassembled WGS sequence"/>
</dbReference>
<keyword evidence="3" id="KW-1133">Transmembrane helix</keyword>
<dbReference type="InterPro" id="IPR041916">
    <property type="entry name" value="Anti_sigma_zinc_sf"/>
</dbReference>
<keyword evidence="1" id="KW-0805">Transcription regulation</keyword>
<name>A0ABW2QCX0_9MICO</name>
<keyword evidence="2" id="KW-0804">Transcription</keyword>
<organism evidence="4 5">
    <name type="scientific">Georgenia alba</name>
    <dbReference type="NCBI Taxonomy" id="2233858"/>
    <lineage>
        <taxon>Bacteria</taxon>
        <taxon>Bacillati</taxon>
        <taxon>Actinomycetota</taxon>
        <taxon>Actinomycetes</taxon>
        <taxon>Micrococcales</taxon>
        <taxon>Bogoriellaceae</taxon>
        <taxon>Georgenia</taxon>
    </lineage>
</organism>
<reference evidence="5" key="1">
    <citation type="journal article" date="2019" name="Int. J. Syst. Evol. Microbiol.">
        <title>The Global Catalogue of Microorganisms (GCM) 10K type strain sequencing project: providing services to taxonomists for standard genome sequencing and annotation.</title>
        <authorList>
            <consortium name="The Broad Institute Genomics Platform"/>
            <consortium name="The Broad Institute Genome Sequencing Center for Infectious Disease"/>
            <person name="Wu L."/>
            <person name="Ma J."/>
        </authorList>
    </citation>
    <scope>NUCLEOTIDE SEQUENCE [LARGE SCALE GENOMIC DNA]</scope>
    <source>
        <strain evidence="5">JCM 1490</strain>
    </source>
</reference>
<keyword evidence="5" id="KW-1185">Reference proteome</keyword>
<evidence type="ECO:0000256" key="1">
    <source>
        <dbReference type="ARBA" id="ARBA00023015"/>
    </source>
</evidence>
<evidence type="ECO:0000313" key="5">
    <source>
        <dbReference type="Proteomes" id="UP001596455"/>
    </source>
</evidence>
<dbReference type="EMBL" id="JBHTCQ010000005">
    <property type="protein sequence ID" value="MFC7407136.1"/>
    <property type="molecule type" value="Genomic_DNA"/>
</dbReference>
<evidence type="ECO:0000256" key="2">
    <source>
        <dbReference type="ARBA" id="ARBA00023163"/>
    </source>
</evidence>
<evidence type="ECO:0000313" key="4">
    <source>
        <dbReference type="EMBL" id="MFC7407136.1"/>
    </source>
</evidence>
<keyword evidence="3" id="KW-0812">Transmembrane</keyword>
<gene>
    <name evidence="4" type="ORF">ACFQQL_18615</name>
</gene>
<dbReference type="Pfam" id="PF11021">
    <property type="entry name" value="DUF2613"/>
    <property type="match status" value="1"/>
</dbReference>
<dbReference type="RefSeq" id="WP_382396665.1">
    <property type="nucleotide sequence ID" value="NZ_JBHTCQ010000005.1"/>
</dbReference>
<feature type="transmembrane region" description="Helical" evidence="3">
    <location>
        <begin position="91"/>
        <end position="112"/>
    </location>
</feature>
<keyword evidence="3" id="KW-0472">Membrane</keyword>
<sequence length="219" mass="22894">MTDRHPDEDVLLEVALGTADAAARDHVTGHLAGCAECRRAYDELAGGIELVLPAVPRVAPPPSFETTALARLRDTTRDGAAGRRRAPRRRLLPVAAAALVGVAVGVVGAVGVERARQDPPPAASEWSAPLMTEDGASVGRVSRSYGSSGPMLVVDLSGGPAGAEYRCRLMLQDGTAHDMGEWEVTDDGANMWVVEDMDPGVEMVELVDESGGVVATAQM</sequence>
<accession>A0ABW2QCX0</accession>
<protein>
    <submittedName>
        <fullName evidence="4">DUF2613 family protein</fullName>
    </submittedName>
</protein>
<comment type="caution">
    <text evidence="4">The sequence shown here is derived from an EMBL/GenBank/DDBJ whole genome shotgun (WGS) entry which is preliminary data.</text>
</comment>
<proteinExistence type="predicted"/>
<evidence type="ECO:0000256" key="3">
    <source>
        <dbReference type="SAM" id="Phobius"/>
    </source>
</evidence>